<dbReference type="AlphaFoldDB" id="A0A1I4S871"/>
<dbReference type="STRING" id="488535.SAMN04487963_3068"/>
<reference evidence="3" key="1">
    <citation type="submission" date="2016-10" db="EMBL/GenBank/DDBJ databases">
        <authorList>
            <person name="Varghese N."/>
            <person name="Submissions S."/>
        </authorList>
    </citation>
    <scope>NUCLEOTIDE SEQUENCE [LARGE SCALE GENOMIC DNA]</scope>
    <source>
        <strain evidence="3">CGMCC 1.7061</strain>
    </source>
</reference>
<name>A0A1I4S871_9GAMM</name>
<keyword evidence="1" id="KW-1133">Transmembrane helix</keyword>
<keyword evidence="3" id="KW-1185">Reference proteome</keyword>
<keyword evidence="1" id="KW-0812">Transmembrane</keyword>
<accession>A0A1I4S871</accession>
<dbReference type="RefSeq" id="WP_092024219.1">
    <property type="nucleotide sequence ID" value="NZ_FOUE01000005.1"/>
</dbReference>
<dbReference type="EMBL" id="FOUE01000005">
    <property type="protein sequence ID" value="SFM60490.1"/>
    <property type="molecule type" value="Genomic_DNA"/>
</dbReference>
<dbReference type="NCBIfam" id="TIGR02523">
    <property type="entry name" value="type_IV_pilV"/>
    <property type="match status" value="1"/>
</dbReference>
<dbReference type="OrthoDB" id="8547299at2"/>
<dbReference type="InterPro" id="IPR012902">
    <property type="entry name" value="N_methyl_site"/>
</dbReference>
<protein>
    <submittedName>
        <fullName evidence="2">Type IV pilus assembly protein PilV</fullName>
    </submittedName>
</protein>
<keyword evidence="1" id="KW-0472">Membrane</keyword>
<proteinExistence type="predicted"/>
<evidence type="ECO:0000313" key="2">
    <source>
        <dbReference type="EMBL" id="SFM60490.1"/>
    </source>
</evidence>
<dbReference type="Proteomes" id="UP000198519">
    <property type="component" value="Unassembled WGS sequence"/>
</dbReference>
<dbReference type="Pfam" id="PF07963">
    <property type="entry name" value="N_methyl"/>
    <property type="match status" value="1"/>
</dbReference>
<gene>
    <name evidence="2" type="ORF">SAMN04487963_3068</name>
</gene>
<feature type="transmembrane region" description="Helical" evidence="1">
    <location>
        <begin position="21"/>
        <end position="40"/>
    </location>
</feature>
<evidence type="ECO:0000313" key="3">
    <source>
        <dbReference type="Proteomes" id="UP000198519"/>
    </source>
</evidence>
<dbReference type="SUPFAM" id="SSF54523">
    <property type="entry name" value="Pili subunits"/>
    <property type="match status" value="1"/>
</dbReference>
<dbReference type="InterPro" id="IPR013362">
    <property type="entry name" value="Pilus_4_PilV"/>
</dbReference>
<evidence type="ECO:0000256" key="1">
    <source>
        <dbReference type="SAM" id="Phobius"/>
    </source>
</evidence>
<dbReference type="NCBIfam" id="TIGR02532">
    <property type="entry name" value="IV_pilin_GFxxxE"/>
    <property type="match status" value="1"/>
</dbReference>
<sequence length="175" mass="18344">MKKSLGKRAGNDQAGFSLIELLVTLVILAVGLLGLAGLMMDGLRNNQSAYLRTQASILAYDMADRIRLNRGQARVGMYSGYSTAGNGAITSLPTCVTAATGCTAADRVTLDKAEWTREIQGIGNGSALLPSGVGTIGADSSGNITVSVSWQETQWDEAAGAKALVTQQFDVVFRI</sequence>
<dbReference type="InterPro" id="IPR045584">
    <property type="entry name" value="Pilin-like"/>
</dbReference>
<organism evidence="2 3">
    <name type="scientific">Marinobacter zhejiangensis</name>
    <dbReference type="NCBI Taxonomy" id="488535"/>
    <lineage>
        <taxon>Bacteria</taxon>
        <taxon>Pseudomonadati</taxon>
        <taxon>Pseudomonadota</taxon>
        <taxon>Gammaproteobacteria</taxon>
        <taxon>Pseudomonadales</taxon>
        <taxon>Marinobacteraceae</taxon>
        <taxon>Marinobacter</taxon>
    </lineage>
</organism>